<proteinExistence type="predicted"/>
<accession>A0A5J4TF41</accession>
<organism evidence="1 2">
    <name type="scientific">Streblomastix strix</name>
    <dbReference type="NCBI Taxonomy" id="222440"/>
    <lineage>
        <taxon>Eukaryota</taxon>
        <taxon>Metamonada</taxon>
        <taxon>Preaxostyla</taxon>
        <taxon>Oxymonadida</taxon>
        <taxon>Streblomastigidae</taxon>
        <taxon>Streblomastix</taxon>
    </lineage>
</organism>
<name>A0A5J4TF41_9EUKA</name>
<reference evidence="1 2" key="1">
    <citation type="submission" date="2019-03" db="EMBL/GenBank/DDBJ databases">
        <title>Single cell metagenomics reveals metabolic interactions within the superorganism composed of flagellate Streblomastix strix and complex community of Bacteroidetes bacteria on its surface.</title>
        <authorList>
            <person name="Treitli S.C."/>
            <person name="Kolisko M."/>
            <person name="Husnik F."/>
            <person name="Keeling P."/>
            <person name="Hampl V."/>
        </authorList>
    </citation>
    <scope>NUCLEOTIDE SEQUENCE [LARGE SCALE GENOMIC DNA]</scope>
    <source>
        <strain evidence="1">ST1C</strain>
    </source>
</reference>
<protein>
    <submittedName>
        <fullName evidence="1">Uncharacterized protein</fullName>
    </submittedName>
</protein>
<feature type="non-terminal residue" evidence="1">
    <location>
        <position position="15"/>
    </location>
</feature>
<dbReference type="Proteomes" id="UP000324800">
    <property type="component" value="Unassembled WGS sequence"/>
</dbReference>
<sequence length="15" mass="1510">MGGLSRPVSMLHPGA</sequence>
<gene>
    <name evidence="1" type="ORF">EZS28_047398</name>
</gene>
<evidence type="ECO:0000313" key="2">
    <source>
        <dbReference type="Proteomes" id="UP000324800"/>
    </source>
</evidence>
<evidence type="ECO:0000313" key="1">
    <source>
        <dbReference type="EMBL" id="KAA6357074.1"/>
    </source>
</evidence>
<comment type="caution">
    <text evidence="1">The sequence shown here is derived from an EMBL/GenBank/DDBJ whole genome shotgun (WGS) entry which is preliminary data.</text>
</comment>
<dbReference type="EMBL" id="SNRW01031946">
    <property type="protein sequence ID" value="KAA6357074.1"/>
    <property type="molecule type" value="Genomic_DNA"/>
</dbReference>